<organism evidence="3">
    <name type="scientific">hydrothermal vent metagenome</name>
    <dbReference type="NCBI Taxonomy" id="652676"/>
    <lineage>
        <taxon>unclassified sequences</taxon>
        <taxon>metagenomes</taxon>
        <taxon>ecological metagenomes</taxon>
    </lineage>
</organism>
<name>A0A3B0WVK0_9ZZZZ</name>
<gene>
    <name evidence="3" type="ORF">MNBD_GAMMA08-2875</name>
</gene>
<dbReference type="Gene3D" id="1.25.40.20">
    <property type="entry name" value="Ankyrin repeat-containing domain"/>
    <property type="match status" value="1"/>
</dbReference>
<dbReference type="SMART" id="SM00248">
    <property type="entry name" value="ANK"/>
    <property type="match status" value="3"/>
</dbReference>
<dbReference type="PANTHER" id="PTHR24171">
    <property type="entry name" value="ANKYRIN REPEAT DOMAIN-CONTAINING PROTEIN 39-RELATED"/>
    <property type="match status" value="1"/>
</dbReference>
<keyword evidence="1" id="KW-0677">Repeat</keyword>
<reference evidence="3" key="1">
    <citation type="submission" date="2018-06" db="EMBL/GenBank/DDBJ databases">
        <authorList>
            <person name="Zhirakovskaya E."/>
        </authorList>
    </citation>
    <scope>NUCLEOTIDE SEQUENCE</scope>
</reference>
<evidence type="ECO:0000256" key="2">
    <source>
        <dbReference type="ARBA" id="ARBA00023043"/>
    </source>
</evidence>
<evidence type="ECO:0000256" key="1">
    <source>
        <dbReference type="ARBA" id="ARBA00022737"/>
    </source>
</evidence>
<dbReference type="InterPro" id="IPR002110">
    <property type="entry name" value="Ankyrin_rpt"/>
</dbReference>
<evidence type="ECO:0000313" key="3">
    <source>
        <dbReference type="EMBL" id="VAW60058.1"/>
    </source>
</evidence>
<protein>
    <submittedName>
        <fullName evidence="3">Uncharacterized protein</fullName>
    </submittedName>
</protein>
<dbReference type="PROSITE" id="PS50088">
    <property type="entry name" value="ANK_REPEAT"/>
    <property type="match status" value="1"/>
</dbReference>
<dbReference type="PROSITE" id="PS50297">
    <property type="entry name" value="ANK_REP_REGION"/>
    <property type="match status" value="1"/>
</dbReference>
<keyword evidence="2" id="KW-0040">ANK repeat</keyword>
<dbReference type="AlphaFoldDB" id="A0A3B0WVK0"/>
<sequence>MESLIARFYKNMNKMNAIFVMSLSLYADFLQAGELESNLYDAIARGDYDYASNMISKGADVNIKHKPFNQSPIIMAPLRGMEFVELLVENGADVNSKDQDNTTALINACLYGNTEVAKYLISKGAKINAKNNDDMTVIEAALISENKRLIRYIKSQHAK</sequence>
<accession>A0A3B0WVK0</accession>
<dbReference type="SUPFAM" id="SSF48403">
    <property type="entry name" value="Ankyrin repeat"/>
    <property type="match status" value="1"/>
</dbReference>
<dbReference type="EMBL" id="UOFH01000120">
    <property type="protein sequence ID" value="VAW60058.1"/>
    <property type="molecule type" value="Genomic_DNA"/>
</dbReference>
<dbReference type="InterPro" id="IPR036770">
    <property type="entry name" value="Ankyrin_rpt-contain_sf"/>
</dbReference>
<proteinExistence type="predicted"/>
<dbReference type="Pfam" id="PF12796">
    <property type="entry name" value="Ank_2"/>
    <property type="match status" value="1"/>
</dbReference>